<dbReference type="InterPro" id="IPR033338">
    <property type="entry name" value="Spc105/Spc7"/>
</dbReference>
<dbReference type="Proteomes" id="UP000515153">
    <property type="component" value="Unplaced"/>
</dbReference>
<dbReference type="GO" id="GO:0000776">
    <property type="term" value="C:kinetochore"/>
    <property type="evidence" value="ECO:0007669"/>
    <property type="project" value="TreeGrafter"/>
</dbReference>
<feature type="compositionally biased region" description="Acidic residues" evidence="2">
    <location>
        <begin position="257"/>
        <end position="278"/>
    </location>
</feature>
<dbReference type="RefSeq" id="XP_030987410.1">
    <property type="nucleotide sequence ID" value="XM_031120381.1"/>
</dbReference>
<feature type="compositionally biased region" description="Basic and acidic residues" evidence="2">
    <location>
        <begin position="606"/>
        <end position="622"/>
    </location>
</feature>
<dbReference type="GO" id="GO:1990758">
    <property type="term" value="P:mitotic sister chromatid biorientation"/>
    <property type="evidence" value="ECO:0007669"/>
    <property type="project" value="TreeGrafter"/>
</dbReference>
<feature type="region of interest" description="Disordered" evidence="2">
    <location>
        <begin position="473"/>
        <end position="503"/>
    </location>
</feature>
<dbReference type="GeneID" id="41955295"/>
<feature type="compositionally biased region" description="Acidic residues" evidence="2">
    <location>
        <begin position="936"/>
        <end position="948"/>
    </location>
</feature>
<dbReference type="PANTHER" id="PTHR28260:SF1">
    <property type="entry name" value="SPINDLE POLE BODY COMPONENT SPC105"/>
    <property type="match status" value="1"/>
</dbReference>
<sequence>MPPQGDVTLPATKRARKSLSGLEPSRKAGEKENATVDVSAASLAANRKKSRSKSIGPGGLDALKPANGNRRQSIAAPLPRSILKPTIPILPEIPPHKPKQATSRNEGDSTKVALRTEEEQQAAAREREERERVALEKEIKDRREARRKSLANRRVSFAAEATLHTFHEIEYLQDSTTSTDSTRRASSRAAPSPAPQVSQPESDPAEPPSTPPEHIDDMVPDSPADQRDLHQKKRRRSSGISPLDEHDETMGSTVYDSDSDNGDDIIEDPDEAESDSDAGDGTMMTLDADEVTTASAVSAGSMSMMSSDSTASIDEMLRLATQRAGVRSAANEDEEVIPAFVGWGKKAASGSGMQEDQEIFSSPVRSVVDEDDGMDMEETHAMGGILTAADADETMASESGMDMSMDMTHALGGIMAQKRAAQREATMCVDQTMDFTTPMGGIQSAAGDDDEQEDSEGYEDMSMELTTVMGGVWSTGAAKGGKPGARRRTTTMRPDDIDAEPTVGMDMTVGLGKIISTDKDTESDGEMDMTAGMDMSPVSLGGILASVTRPVDENDKTPQGSRSSLEKAPSVNGRQSSPSRPSSSIKNSLTSTLNRNPLSNCSPSRSPERSAFKGSELRRSPDRPFSPVRKSPARNSPAKPSIQPAKSPERPRTPSRSSPSRFIASGSKSPVRSAGQKNKQTPVSPAKQKSPTRSLFQQDPATGATTPLVALTPQRRRLSGVGADRSGLGSPRVAELLERRASIGEAAKEFSPSRNLELGRRGVKWDDPRMMEQEIDRQRQQEMDKEDGRKIMEREADERDVTLNLREMIQGLSPKKNPLRGRKSLHVGSAKGLLGKRPSELDDGGEEEQDGVKRLKNHQGSPVKSIKLQQPPSKEETTGRLSKFSRSQDSTKQSLEVSTPTSPIKISRTAPSPRRLSHFRDVENDGAIDLGRGEGVDAEDLDDDDDDDEERISLQDFLNMTSIRFMELTTTKRRHTVAPQAKNNSESDGKDDMSFERCVVAGACTVPMLELYQHSCRELKKYISEGRDIVREIESETLADNPPLFREYMSASPDFRVLMDNQFKNVKLHARLLSKAMWYEWRMKLQEGLKEGLEKTAEGMAQDEQILKKKQALIDSVLPGLVKKFAQLEKEHNLLDEAVRELADCDPDELQAARDELLAATQDIDLKKQQIAELEQDLHQSEEAIGELGTKKQLCLDEIREAERVREECRGWRPDEIMDLKARVEAIEKEHGWTVTGCSGTTVSMTYNREVELVFDPTSFATPDSAARKQPTNIDLWYIAANRERDPVPITTELEFFLQCIRDQVRGLDQPRTSLRHMLDVVGAGWLEAKKVSANIRSINCTFPTRVSRTSDTSMVVKATLLLAGLKTKVEVLIDLSGQSVGGTVVKPRARVVYGQRFNEDRMADFLSKEIGDKVGKGQVWGDVIVELYAKLLSGANKQ</sequence>
<keyword evidence="4" id="KW-1185">Reference proteome</keyword>
<dbReference type="SMART" id="SM00787">
    <property type="entry name" value="Spc7"/>
    <property type="match status" value="1"/>
</dbReference>
<dbReference type="GO" id="GO:0034501">
    <property type="term" value="P:protein localization to kinetochore"/>
    <property type="evidence" value="ECO:0007669"/>
    <property type="project" value="TreeGrafter"/>
</dbReference>
<reference evidence="5" key="2">
    <citation type="submission" date="2019-10" db="EMBL/GenBank/DDBJ databases">
        <authorList>
            <consortium name="NCBI Genome Project"/>
        </authorList>
    </citation>
    <scope>NUCLEOTIDE SEQUENCE</scope>
    <source>
        <strain evidence="5">NI907</strain>
    </source>
</reference>
<evidence type="ECO:0000313" key="5">
    <source>
        <dbReference type="RefSeq" id="XP_030987410.1"/>
    </source>
</evidence>
<feature type="compositionally biased region" description="Polar residues" evidence="2">
    <location>
        <begin position="585"/>
        <end position="605"/>
    </location>
</feature>
<feature type="compositionally biased region" description="Polar residues" evidence="2">
    <location>
        <begin position="666"/>
        <end position="705"/>
    </location>
</feature>
<feature type="region of interest" description="Disordered" evidence="2">
    <location>
        <begin position="1"/>
        <end position="283"/>
    </location>
</feature>
<feature type="compositionally biased region" description="Basic and acidic residues" evidence="2">
    <location>
        <begin position="775"/>
        <end position="801"/>
    </location>
</feature>
<dbReference type="PANTHER" id="PTHR28260">
    <property type="entry name" value="SPINDLE POLE BODY COMPONENT SPC105"/>
    <property type="match status" value="1"/>
</dbReference>
<dbReference type="GO" id="GO:0007094">
    <property type="term" value="P:mitotic spindle assembly checkpoint signaling"/>
    <property type="evidence" value="ECO:0007669"/>
    <property type="project" value="TreeGrafter"/>
</dbReference>
<accession>A0A6P8BJM5</accession>
<keyword evidence="1" id="KW-0175">Coiled coil</keyword>
<evidence type="ECO:0000256" key="1">
    <source>
        <dbReference type="SAM" id="Coils"/>
    </source>
</evidence>
<feature type="region of interest" description="Disordered" evidence="2">
    <location>
        <begin position="775"/>
        <end position="948"/>
    </location>
</feature>
<reference evidence="5" key="1">
    <citation type="journal article" date="2019" name="Mol. Biol. Evol.">
        <title>Blast fungal genomes show frequent chromosomal changes, gene gains and losses, and effector gene turnover.</title>
        <authorList>
            <person name="Gomez Luciano L.B."/>
            <person name="Jason Tsai I."/>
            <person name="Chuma I."/>
            <person name="Tosa Y."/>
            <person name="Chen Y.H."/>
            <person name="Li J.Y."/>
            <person name="Li M.Y."/>
            <person name="Jade Lu M.Y."/>
            <person name="Nakayashiki H."/>
            <person name="Li W.H."/>
        </authorList>
    </citation>
    <scope>NUCLEOTIDE SEQUENCE</scope>
    <source>
        <strain evidence="5">NI907</strain>
    </source>
</reference>
<organism evidence="4 5">
    <name type="scientific">Pyricularia grisea</name>
    <name type="common">Crabgrass-specific blast fungus</name>
    <name type="synonym">Magnaporthe grisea</name>
    <dbReference type="NCBI Taxonomy" id="148305"/>
    <lineage>
        <taxon>Eukaryota</taxon>
        <taxon>Fungi</taxon>
        <taxon>Dikarya</taxon>
        <taxon>Ascomycota</taxon>
        <taxon>Pezizomycotina</taxon>
        <taxon>Sordariomycetes</taxon>
        <taxon>Sordariomycetidae</taxon>
        <taxon>Magnaporthales</taxon>
        <taxon>Pyriculariaceae</taxon>
        <taxon>Pyricularia</taxon>
    </lineage>
</organism>
<feature type="compositionally biased region" description="Polar residues" evidence="2">
    <location>
        <begin position="858"/>
        <end position="872"/>
    </location>
</feature>
<dbReference type="Pfam" id="PF18210">
    <property type="entry name" value="Knl1_RWD_C"/>
    <property type="match status" value="1"/>
</dbReference>
<gene>
    <name evidence="5" type="ORF">PgNI_00299</name>
</gene>
<evidence type="ECO:0000313" key="4">
    <source>
        <dbReference type="Proteomes" id="UP000515153"/>
    </source>
</evidence>
<evidence type="ECO:0000259" key="3">
    <source>
        <dbReference type="SMART" id="SM00787"/>
    </source>
</evidence>
<dbReference type="InterPro" id="IPR013253">
    <property type="entry name" value="Spc7_domain"/>
</dbReference>
<feature type="domain" description="Spc7 kinetochore protein" evidence="3">
    <location>
        <begin position="939"/>
        <end position="1256"/>
    </location>
</feature>
<dbReference type="InterPro" id="IPR040850">
    <property type="entry name" value="Knl1_RWD_C"/>
</dbReference>
<feature type="compositionally biased region" description="Basic and acidic residues" evidence="2">
    <location>
        <begin position="24"/>
        <end position="34"/>
    </location>
</feature>
<proteinExistence type="predicted"/>
<evidence type="ECO:0000256" key="2">
    <source>
        <dbReference type="SAM" id="MobiDB-lite"/>
    </source>
</evidence>
<dbReference type="Pfam" id="PF15402">
    <property type="entry name" value="MELT_2"/>
    <property type="match status" value="6"/>
</dbReference>
<name>A0A6P8BJM5_PYRGI</name>
<feature type="compositionally biased region" description="Basic and acidic residues" evidence="2">
    <location>
        <begin position="105"/>
        <end position="144"/>
    </location>
</feature>
<feature type="compositionally biased region" description="Polar residues" evidence="2">
    <location>
        <begin position="884"/>
        <end position="904"/>
    </location>
</feature>
<protein>
    <recommendedName>
        <fullName evidence="3">Spc7 kinetochore protein domain-containing protein</fullName>
    </recommendedName>
</protein>
<dbReference type="KEGG" id="pgri:PgNI_00299"/>
<feature type="region of interest" description="Disordered" evidence="2">
    <location>
        <begin position="516"/>
        <end position="728"/>
    </location>
</feature>
<feature type="coiled-coil region" evidence="1">
    <location>
        <begin position="1150"/>
        <end position="1191"/>
    </location>
</feature>
<reference evidence="5" key="3">
    <citation type="submission" date="2025-08" db="UniProtKB">
        <authorList>
            <consortium name="RefSeq"/>
        </authorList>
    </citation>
    <scope>IDENTIFICATION</scope>
    <source>
        <strain evidence="5">NI907</strain>
    </source>
</reference>
<dbReference type="OrthoDB" id="5592879at2759"/>
<dbReference type="Pfam" id="PF08317">
    <property type="entry name" value="Spc7"/>
    <property type="match status" value="1"/>
</dbReference>
<dbReference type="SMART" id="SM01315">
    <property type="entry name" value="Spc7_N"/>
    <property type="match status" value="1"/>
</dbReference>